<accession>A0A0S4IJ90</accession>
<reference evidence="3" key="1">
    <citation type="submission" date="2015-09" db="EMBL/GenBank/DDBJ databases">
        <authorList>
            <consortium name="Pathogen Informatics"/>
        </authorList>
    </citation>
    <scope>NUCLEOTIDE SEQUENCE [LARGE SCALE GENOMIC DNA]</scope>
    <source>
        <strain evidence="3">Lake Konstanz</strain>
    </source>
</reference>
<keyword evidence="1" id="KW-0472">Membrane</keyword>
<evidence type="ECO:0000313" key="2">
    <source>
        <dbReference type="EMBL" id="CUE77117.1"/>
    </source>
</evidence>
<feature type="transmembrane region" description="Helical" evidence="1">
    <location>
        <begin position="41"/>
        <end position="62"/>
    </location>
</feature>
<dbReference type="AlphaFoldDB" id="A0A0S4IJ90"/>
<keyword evidence="1" id="KW-1133">Transmembrane helix</keyword>
<dbReference type="EMBL" id="CYKH01000189">
    <property type="protein sequence ID" value="CUE77117.1"/>
    <property type="molecule type" value="Genomic_DNA"/>
</dbReference>
<feature type="transmembrane region" description="Helical" evidence="1">
    <location>
        <begin position="74"/>
        <end position="95"/>
    </location>
</feature>
<evidence type="ECO:0000256" key="1">
    <source>
        <dbReference type="SAM" id="Phobius"/>
    </source>
</evidence>
<proteinExistence type="predicted"/>
<gene>
    <name evidence="2" type="ORF">BSAL_56230</name>
</gene>
<dbReference type="VEuPathDB" id="TriTrypDB:BSAL_56230"/>
<keyword evidence="3" id="KW-1185">Reference proteome</keyword>
<name>A0A0S4IJ90_BODSA</name>
<protein>
    <submittedName>
        <fullName evidence="2">Membrane-associated protein, putative</fullName>
    </submittedName>
</protein>
<evidence type="ECO:0000313" key="3">
    <source>
        <dbReference type="Proteomes" id="UP000051952"/>
    </source>
</evidence>
<sequence length="98" mass="11205">MNANILWAPHHTTRVHAHATVMHSHPSFFFSFRLCLGPRPFFFLLLLITQAKLFSFLFFILSRHSLRPDDSLSLSVYATLYSASIIPPFSLGLACQRL</sequence>
<organism evidence="2 3">
    <name type="scientific">Bodo saltans</name>
    <name type="common">Flagellated protozoan</name>
    <dbReference type="NCBI Taxonomy" id="75058"/>
    <lineage>
        <taxon>Eukaryota</taxon>
        <taxon>Discoba</taxon>
        <taxon>Euglenozoa</taxon>
        <taxon>Kinetoplastea</taxon>
        <taxon>Metakinetoplastina</taxon>
        <taxon>Eubodonida</taxon>
        <taxon>Bodonidae</taxon>
        <taxon>Bodo</taxon>
    </lineage>
</organism>
<keyword evidence="1" id="KW-0812">Transmembrane</keyword>
<dbReference type="Proteomes" id="UP000051952">
    <property type="component" value="Unassembled WGS sequence"/>
</dbReference>